<gene>
    <name evidence="2" type="ORF">Ao3042_09738</name>
</gene>
<reference evidence="3" key="2">
    <citation type="submission" date="2012-06" db="EMBL/GenBank/DDBJ databases">
        <title>Comparative genomic analyses of Aspergillus oryzae 3.042 and A. oryzae RIB40 for soy-sauce fermentation.</title>
        <authorList>
            <person name="Zhao G."/>
            <person name="Hou L."/>
            <person name="Wang C."/>
            <person name="Cao X."/>
        </authorList>
    </citation>
    <scope>NUCLEOTIDE SEQUENCE [LARGE SCALE GENOMIC DNA]</scope>
    <source>
        <strain evidence="3">3.042</strain>
    </source>
</reference>
<dbReference type="AlphaFoldDB" id="I7ZQT2"/>
<dbReference type="Proteomes" id="UP000002812">
    <property type="component" value="Unassembled WGS sequence"/>
</dbReference>
<accession>I7ZQT2</accession>
<sequence>MNPENGDRVLRYAAHISRWRPAVGTERLGRNAEWSGDASGAKCAPDDDDDQELVLQSGYLIEKLNGGQWVQFCMQEQQGSTNQESSPATPSHPKSQRLTQGPAPHPIRLLIGRNNVRCGKVSFPYSYYRSDRLIGKSCLVSPPFLHLISSHLFLFLLSLVYQFLPPAGVKPPVVKRVSGTGTIGFFPVCYCGRCIDPLYSCITTLAPKLTNRFRCDECGASQ</sequence>
<evidence type="ECO:0000256" key="1">
    <source>
        <dbReference type="SAM" id="MobiDB-lite"/>
    </source>
</evidence>
<evidence type="ECO:0000313" key="2">
    <source>
        <dbReference type="EMBL" id="EIT74242.1"/>
    </source>
</evidence>
<dbReference type="HOGENOM" id="CLU_1245106_0_0_1"/>
<protein>
    <submittedName>
        <fullName evidence="2">Uncharacterized protein</fullName>
    </submittedName>
</protein>
<feature type="compositionally biased region" description="Polar residues" evidence="1">
    <location>
        <begin position="76"/>
        <end position="99"/>
    </location>
</feature>
<proteinExistence type="predicted"/>
<organism evidence="2 3">
    <name type="scientific">Aspergillus oryzae (strain 3.042)</name>
    <name type="common">Yellow koji mold</name>
    <dbReference type="NCBI Taxonomy" id="1160506"/>
    <lineage>
        <taxon>Eukaryota</taxon>
        <taxon>Fungi</taxon>
        <taxon>Dikarya</taxon>
        <taxon>Ascomycota</taxon>
        <taxon>Pezizomycotina</taxon>
        <taxon>Eurotiomycetes</taxon>
        <taxon>Eurotiomycetidae</taxon>
        <taxon>Eurotiales</taxon>
        <taxon>Aspergillaceae</taxon>
        <taxon>Aspergillus</taxon>
        <taxon>Aspergillus subgen. Circumdati</taxon>
    </lineage>
</organism>
<dbReference type="EMBL" id="AKHY01000195">
    <property type="protein sequence ID" value="EIT74242.1"/>
    <property type="molecule type" value="Genomic_DNA"/>
</dbReference>
<evidence type="ECO:0000313" key="3">
    <source>
        <dbReference type="Proteomes" id="UP000002812"/>
    </source>
</evidence>
<name>I7ZQT2_ASPO3</name>
<comment type="caution">
    <text evidence="2">The sequence shown here is derived from an EMBL/GenBank/DDBJ whole genome shotgun (WGS) entry which is preliminary data.</text>
</comment>
<feature type="region of interest" description="Disordered" evidence="1">
    <location>
        <begin position="76"/>
        <end position="102"/>
    </location>
</feature>
<reference evidence="2 3" key="1">
    <citation type="journal article" date="2012" name="Eukaryot. Cell">
        <title>Draft genome sequence of Aspergillus oryzae strain 3.042.</title>
        <authorList>
            <person name="Zhao G."/>
            <person name="Yao Y."/>
            <person name="Qi W."/>
            <person name="Wang C."/>
            <person name="Hou L."/>
            <person name="Zeng B."/>
            <person name="Cao X."/>
        </authorList>
    </citation>
    <scope>NUCLEOTIDE SEQUENCE [LARGE SCALE GENOMIC DNA]</scope>
    <source>
        <strain evidence="2 3">3.042</strain>
    </source>
</reference>